<evidence type="ECO:0000313" key="2">
    <source>
        <dbReference type="Proteomes" id="UP000499080"/>
    </source>
</evidence>
<evidence type="ECO:0000313" key="1">
    <source>
        <dbReference type="EMBL" id="GBN92001.1"/>
    </source>
</evidence>
<feature type="non-terminal residue" evidence="1">
    <location>
        <position position="108"/>
    </location>
</feature>
<accession>A0A4Y2SVK4</accession>
<organism evidence="1 2">
    <name type="scientific">Araneus ventricosus</name>
    <name type="common">Orbweaver spider</name>
    <name type="synonym">Epeira ventricosa</name>
    <dbReference type="NCBI Taxonomy" id="182803"/>
    <lineage>
        <taxon>Eukaryota</taxon>
        <taxon>Metazoa</taxon>
        <taxon>Ecdysozoa</taxon>
        <taxon>Arthropoda</taxon>
        <taxon>Chelicerata</taxon>
        <taxon>Arachnida</taxon>
        <taxon>Araneae</taxon>
        <taxon>Araneomorphae</taxon>
        <taxon>Entelegynae</taxon>
        <taxon>Araneoidea</taxon>
        <taxon>Araneidae</taxon>
        <taxon>Araneus</taxon>
    </lineage>
</organism>
<keyword evidence="2" id="KW-1185">Reference proteome</keyword>
<proteinExistence type="predicted"/>
<comment type="caution">
    <text evidence="1">The sequence shown here is derived from an EMBL/GenBank/DDBJ whole genome shotgun (WGS) entry which is preliminary data.</text>
</comment>
<reference evidence="1 2" key="1">
    <citation type="journal article" date="2019" name="Sci. Rep.">
        <title>Orb-weaving spider Araneus ventricosus genome elucidates the spidroin gene catalogue.</title>
        <authorList>
            <person name="Kono N."/>
            <person name="Nakamura H."/>
            <person name="Ohtoshi R."/>
            <person name="Moran D.A.P."/>
            <person name="Shinohara A."/>
            <person name="Yoshida Y."/>
            <person name="Fujiwara M."/>
            <person name="Mori M."/>
            <person name="Tomita M."/>
            <person name="Arakawa K."/>
        </authorList>
    </citation>
    <scope>NUCLEOTIDE SEQUENCE [LARGE SCALE GENOMIC DNA]</scope>
</reference>
<protein>
    <submittedName>
        <fullName evidence="1">Uncharacterized protein</fullName>
    </submittedName>
</protein>
<dbReference type="AlphaFoldDB" id="A0A4Y2SVK4"/>
<name>A0A4Y2SVK4_ARAVE</name>
<dbReference type="EMBL" id="BGPR01024166">
    <property type="protein sequence ID" value="GBN92001.1"/>
    <property type="molecule type" value="Genomic_DNA"/>
</dbReference>
<sequence>MLSGLSRKCVFGFVACLGFRQRAHMSPLLILRKQTVNFSSENYGVEKSVSESKDYLEDEGLVPKQVFNFDETGPFGKKMSKRTLIEQKRHCQDLMKDSLTLLLCGDAT</sequence>
<gene>
    <name evidence="1" type="ORF">AVEN_271820_1</name>
</gene>
<dbReference type="Proteomes" id="UP000499080">
    <property type="component" value="Unassembled WGS sequence"/>
</dbReference>